<dbReference type="SUPFAM" id="SSF52980">
    <property type="entry name" value="Restriction endonuclease-like"/>
    <property type="match status" value="1"/>
</dbReference>
<dbReference type="NCBIfam" id="NF009150">
    <property type="entry name" value="PRK12497.1-3"/>
    <property type="match status" value="1"/>
</dbReference>
<reference evidence="3 4" key="1">
    <citation type="journal article" date="2013" name="Genome Announc.">
        <title>Draft Genome Sequence of the Lignocellulose Decomposer Thermobifida fusca Strain TM51.</title>
        <authorList>
            <person name="Toth A."/>
            <person name="Barna T."/>
            <person name="Nagy I."/>
            <person name="Horvath B."/>
            <person name="Nagy I."/>
            <person name="Tancsics A."/>
            <person name="Kriszt B."/>
            <person name="Baka E."/>
            <person name="Fekete C."/>
            <person name="Kukolya J."/>
        </authorList>
    </citation>
    <scope>NUCLEOTIDE SEQUENCE [LARGE SCALE GENOMIC DNA]</scope>
    <source>
        <strain evidence="3 4">TM51</strain>
    </source>
</reference>
<comment type="similarity">
    <text evidence="1 2">Belongs to the UPF0102 family.</text>
</comment>
<evidence type="ECO:0000313" key="3">
    <source>
        <dbReference type="EMBL" id="EOR72218.1"/>
    </source>
</evidence>
<dbReference type="PANTHER" id="PTHR34039">
    <property type="entry name" value="UPF0102 PROTEIN YRAN"/>
    <property type="match status" value="1"/>
</dbReference>
<proteinExistence type="inferred from homology"/>
<protein>
    <recommendedName>
        <fullName evidence="2">UPF0102 protein TM51_03702</fullName>
    </recommendedName>
</protein>
<evidence type="ECO:0000313" key="4">
    <source>
        <dbReference type="Proteomes" id="UP000014184"/>
    </source>
</evidence>
<dbReference type="InterPro" id="IPR003509">
    <property type="entry name" value="UPF0102_YraN-like"/>
</dbReference>
<dbReference type="Gene3D" id="3.40.1350.10">
    <property type="match status" value="1"/>
</dbReference>
<dbReference type="EMBL" id="AOSG01000018">
    <property type="protein sequence ID" value="EOR72218.1"/>
    <property type="molecule type" value="Genomic_DNA"/>
</dbReference>
<evidence type="ECO:0000256" key="1">
    <source>
        <dbReference type="ARBA" id="ARBA00006738"/>
    </source>
</evidence>
<sequence length="111" mass="12861">MGQRGEELAARYLTRHGMRVLQRNWRCRDGEIDILARQDRTLVVVEVKTRAGRRFGTPLEAVDETKRARLRALGYRWARDHGCSARIRVDVVGILVLPGNQWFLRHQRGVA</sequence>
<keyword evidence="4" id="KW-1185">Reference proteome</keyword>
<dbReference type="InterPro" id="IPR011335">
    <property type="entry name" value="Restrct_endonuc-II-like"/>
</dbReference>
<dbReference type="PANTHER" id="PTHR34039:SF1">
    <property type="entry name" value="UPF0102 PROTEIN YRAN"/>
    <property type="match status" value="1"/>
</dbReference>
<name>A0A9P2TCM7_THEFU</name>
<dbReference type="InterPro" id="IPR011856">
    <property type="entry name" value="tRNA_endonuc-like_dom_sf"/>
</dbReference>
<dbReference type="AlphaFoldDB" id="A0A9P2TCM7"/>
<dbReference type="NCBIfam" id="NF009154">
    <property type="entry name" value="PRK12497.3-3"/>
    <property type="match status" value="1"/>
</dbReference>
<dbReference type="Pfam" id="PF02021">
    <property type="entry name" value="UPF0102"/>
    <property type="match status" value="1"/>
</dbReference>
<dbReference type="HAMAP" id="MF_00048">
    <property type="entry name" value="UPF0102"/>
    <property type="match status" value="1"/>
</dbReference>
<dbReference type="CDD" id="cd20736">
    <property type="entry name" value="PoNe_Nuclease"/>
    <property type="match status" value="1"/>
</dbReference>
<accession>A0A9P2TCM7</accession>
<comment type="caution">
    <text evidence="3">The sequence shown here is derived from an EMBL/GenBank/DDBJ whole genome shotgun (WGS) entry which is preliminary data.</text>
</comment>
<gene>
    <name evidence="3" type="ORF">TM51_03702</name>
</gene>
<organism evidence="3 4">
    <name type="scientific">Thermobifida fusca TM51</name>
    <dbReference type="NCBI Taxonomy" id="1169414"/>
    <lineage>
        <taxon>Bacteria</taxon>
        <taxon>Bacillati</taxon>
        <taxon>Actinomycetota</taxon>
        <taxon>Actinomycetes</taxon>
        <taxon>Streptosporangiales</taxon>
        <taxon>Nocardiopsidaceae</taxon>
        <taxon>Thermobifida</taxon>
    </lineage>
</organism>
<evidence type="ECO:0000256" key="2">
    <source>
        <dbReference type="HAMAP-Rule" id="MF_00048"/>
    </source>
</evidence>
<dbReference type="Proteomes" id="UP000014184">
    <property type="component" value="Unassembled WGS sequence"/>
</dbReference>
<dbReference type="GO" id="GO:0003676">
    <property type="term" value="F:nucleic acid binding"/>
    <property type="evidence" value="ECO:0007669"/>
    <property type="project" value="InterPro"/>
</dbReference>